<comment type="pathway">
    <text evidence="3 10">Aromatic compound metabolism; 3-phenylpropanoate degradation.</text>
</comment>
<dbReference type="EC" id="1.13.11.16" evidence="10"/>
<dbReference type="CDD" id="cd07365">
    <property type="entry name" value="MhpB_like"/>
    <property type="match status" value="1"/>
</dbReference>
<dbReference type="HAMAP" id="MF_01653">
    <property type="entry name" value="MhpB"/>
    <property type="match status" value="1"/>
</dbReference>
<evidence type="ECO:0000256" key="7">
    <source>
        <dbReference type="ARBA" id="ARBA00022964"/>
    </source>
</evidence>
<evidence type="ECO:0000256" key="2">
    <source>
        <dbReference type="ARBA" id="ARBA00001843"/>
    </source>
</evidence>
<dbReference type="InterPro" id="IPR004183">
    <property type="entry name" value="Xdiol_dOase_suB"/>
</dbReference>
<evidence type="ECO:0000256" key="4">
    <source>
        <dbReference type="ARBA" id="ARBA00007030"/>
    </source>
</evidence>
<keyword evidence="7 10" id="KW-0223">Dioxygenase</keyword>
<evidence type="ECO:0000256" key="8">
    <source>
        <dbReference type="ARBA" id="ARBA00023002"/>
    </source>
</evidence>
<feature type="active site" description="Proton acceptor" evidence="10">
    <location>
        <position position="180"/>
    </location>
</feature>
<comment type="similarity">
    <text evidence="4 10">Belongs to the LigB/MhpB extradiol dioxygenase family.</text>
</comment>
<dbReference type="Proteomes" id="UP001479933">
    <property type="component" value="Chromosome"/>
</dbReference>
<evidence type="ECO:0000259" key="11">
    <source>
        <dbReference type="Pfam" id="PF02900"/>
    </source>
</evidence>
<dbReference type="SUPFAM" id="SSF53213">
    <property type="entry name" value="LigB-like"/>
    <property type="match status" value="1"/>
</dbReference>
<dbReference type="RefSeq" id="WP_066171539.1">
    <property type="nucleotide sequence ID" value="NZ_CP136137.1"/>
</dbReference>
<comment type="catalytic activity">
    <reaction evidence="1 10">
        <text>(2E)-3-(2,3-dihydroxyphenyl)prop-2-enoate + O2 = (2Z,4E,7E)-2-hydroxy-6-oxonona-2,4,7-trienedioate + H(+)</text>
        <dbReference type="Rhea" id="RHEA:25054"/>
        <dbReference type="ChEBI" id="CHEBI:15378"/>
        <dbReference type="ChEBI" id="CHEBI:15379"/>
        <dbReference type="ChEBI" id="CHEBI:58642"/>
        <dbReference type="ChEBI" id="CHEBI:66888"/>
        <dbReference type="EC" id="1.13.11.16"/>
    </reaction>
</comment>
<sequence length="317" mass="34099">MTVALVAMSHSPLLGAGSPLPADIDRELTETFDTARAFVREFDPTLVISFAPDHYNGFFHELMPPFCVGFAAESTGDYDSPTGPLDVPGDLAASLAQSVLDADVDVAISRRMIVDHGAVQPLEILFGGIDAIPVIPVFVNGLAQPFAPMRRVRRLGEAIGRFAAGLDERVLLIGSGGLSHDPPVPQWATATDVQRRLLLDGKNPTPQARAAREQRVKDAAAEFVVGHSTMRDLNPEWDNRFLDTCAAGDPQRFDDYHHAEMTAAAGSSAHEVRSWVAAFSALAASGDYQVSTRYYRPIRELIAGFGLLTAAPTPTGH</sequence>
<evidence type="ECO:0000313" key="13">
    <source>
        <dbReference type="Proteomes" id="UP001479933"/>
    </source>
</evidence>
<keyword evidence="6 10" id="KW-0058">Aromatic hydrocarbons catabolism</keyword>
<evidence type="ECO:0000256" key="6">
    <source>
        <dbReference type="ARBA" id="ARBA00022797"/>
    </source>
</evidence>
<evidence type="ECO:0000256" key="3">
    <source>
        <dbReference type="ARBA" id="ARBA00005207"/>
    </source>
</evidence>
<evidence type="ECO:0000256" key="5">
    <source>
        <dbReference type="ARBA" id="ARBA00011881"/>
    </source>
</evidence>
<dbReference type="GO" id="GO:0047070">
    <property type="term" value="F:3-carboxyethylcatechol 2,3-dioxygenase activity"/>
    <property type="evidence" value="ECO:0007669"/>
    <property type="project" value="UniProtKB-EC"/>
</dbReference>
<dbReference type="InterPro" id="IPR023789">
    <property type="entry name" value="DHPP/DHXA_dioxygenase"/>
</dbReference>
<proteinExistence type="inferred from homology"/>
<feature type="active site" description="Proton donor" evidence="10">
    <location>
        <position position="116"/>
    </location>
</feature>
<evidence type="ECO:0000256" key="1">
    <source>
        <dbReference type="ARBA" id="ARBA00001748"/>
    </source>
</evidence>
<gene>
    <name evidence="10" type="primary">mhpB</name>
    <name evidence="12" type="ORF">RVF87_05760</name>
</gene>
<comment type="cofactor">
    <cofactor evidence="10">
        <name>Fe(2+)</name>
        <dbReference type="ChEBI" id="CHEBI:29033"/>
    </cofactor>
</comment>
<keyword evidence="8 10" id="KW-0560">Oxidoreductase</keyword>
<dbReference type="NCBIfam" id="NF009910">
    <property type="entry name" value="PRK13370.1-4"/>
    <property type="match status" value="1"/>
</dbReference>
<keyword evidence="13" id="KW-1185">Reference proteome</keyword>
<name>A0ABZ2U4J8_9ACTN</name>
<reference evidence="12 13" key="1">
    <citation type="journal article" date="2023" name="Virus Evol.">
        <title>Computational host range prediction-The good, the bad, and the ugly.</title>
        <authorList>
            <person name="Howell A.A."/>
            <person name="Versoza C.J."/>
            <person name="Pfeifer S.P."/>
        </authorList>
    </citation>
    <scope>NUCLEOTIDE SEQUENCE [LARGE SCALE GENOMIC DNA]</scope>
    <source>
        <strain evidence="12 13">1610/1b</strain>
    </source>
</reference>
<protein>
    <recommendedName>
        <fullName evidence="10">2,3-dihydroxyphenylpropionate/2,3-dihydroxicinnamic acid 1,2-dioxygenase</fullName>
        <ecNumber evidence="10">1.13.11.16</ecNumber>
    </recommendedName>
    <alternativeName>
        <fullName evidence="10">3-carboxyethylcatechol 2,3-dioxygenase</fullName>
    </alternativeName>
</protein>
<keyword evidence="9 10" id="KW-0408">Iron</keyword>
<evidence type="ECO:0000313" key="12">
    <source>
        <dbReference type="EMBL" id="WYY08577.1"/>
    </source>
</evidence>
<evidence type="ECO:0000256" key="9">
    <source>
        <dbReference type="ARBA" id="ARBA00023004"/>
    </source>
</evidence>
<dbReference type="EMBL" id="CP136137">
    <property type="protein sequence ID" value="WYY08577.1"/>
    <property type="molecule type" value="Genomic_DNA"/>
</dbReference>
<organism evidence="12 13">
    <name type="scientific">Gordonia hydrophobica</name>
    <dbReference type="NCBI Taxonomy" id="40516"/>
    <lineage>
        <taxon>Bacteria</taxon>
        <taxon>Bacillati</taxon>
        <taxon>Actinomycetota</taxon>
        <taxon>Actinomycetes</taxon>
        <taxon>Mycobacteriales</taxon>
        <taxon>Gordoniaceae</taxon>
        <taxon>Gordonia</taxon>
    </lineage>
</organism>
<comment type="catalytic activity">
    <reaction evidence="2 10">
        <text>3-(2,3-dihydroxyphenyl)propanoate + O2 = (2Z,4E)-2-hydroxy-6-oxonona-2,4-dienedioate + H(+)</text>
        <dbReference type="Rhea" id="RHEA:23840"/>
        <dbReference type="ChEBI" id="CHEBI:15378"/>
        <dbReference type="ChEBI" id="CHEBI:15379"/>
        <dbReference type="ChEBI" id="CHEBI:46951"/>
        <dbReference type="ChEBI" id="CHEBI:66887"/>
        <dbReference type="EC" id="1.13.11.16"/>
    </reaction>
</comment>
<feature type="domain" description="Extradiol ring-cleavage dioxygenase class III enzyme subunit B" evidence="11">
    <location>
        <begin position="6"/>
        <end position="306"/>
    </location>
</feature>
<comment type="function">
    <text evidence="10">Catalyzes the non-heme iron(II)-dependent oxidative cleavage of 2,3-dihydroxyphenylpropionic acid and 2,3-dihydroxicinnamic acid into 2-hydroxy-6-ketononadienedioate and 2-hydroxy-6-ketononatrienedioate, respectively.</text>
</comment>
<accession>A0ABZ2U4J8</accession>
<dbReference type="Gene3D" id="3.40.830.10">
    <property type="entry name" value="LigB-like"/>
    <property type="match status" value="1"/>
</dbReference>
<comment type="subunit">
    <text evidence="5 10">Homotetramer.</text>
</comment>
<evidence type="ECO:0000256" key="10">
    <source>
        <dbReference type="HAMAP-Rule" id="MF_01653"/>
    </source>
</evidence>
<dbReference type="Pfam" id="PF02900">
    <property type="entry name" value="LigB"/>
    <property type="match status" value="1"/>
</dbReference>